<proteinExistence type="predicted"/>
<dbReference type="Proteomes" id="UP000028961">
    <property type="component" value="Segment"/>
</dbReference>
<name>A0A076G6X0_9CAUD</name>
<dbReference type="OrthoDB" id="21279at10239"/>
<keyword evidence="2" id="KW-1185">Reference proteome</keyword>
<dbReference type="Pfam" id="PF23885">
    <property type="entry name" value="DUF7238"/>
    <property type="match status" value="1"/>
</dbReference>
<dbReference type="RefSeq" id="YP_009111184.1">
    <property type="nucleotide sequence ID" value="NC_025830.1"/>
</dbReference>
<reference evidence="1 2" key="1">
    <citation type="journal article" date="2015" name="Genome Announc.">
        <title>Genomic Analysis of Broad-Host-Range Enterobacteriophage Av-05.</title>
        <authorList>
            <person name="Amarillas L."/>
            <person name="Lopez-Cuevas O."/>
            <person name="Leon-Felix J."/>
            <person name="Castro-Del Campo N."/>
            <person name="Gerba C.P."/>
            <person name="Chaidez C."/>
        </authorList>
    </citation>
    <scope>NUCLEOTIDE SEQUENCE [LARGE SCALE GENOMIC DNA]</scope>
</reference>
<organism evidence="1 2">
    <name type="scientific">Escherichia phage Av-05</name>
    <dbReference type="NCBI Taxonomy" id="1527519"/>
    <lineage>
        <taxon>Viruses</taxon>
        <taxon>Duplodnaviria</taxon>
        <taxon>Heunggongvirae</taxon>
        <taxon>Uroviricota</taxon>
        <taxon>Caudoviricetes</taxon>
        <taxon>Vequintavirinae</taxon>
        <taxon>Avunavirus</taxon>
        <taxon>Avunavirus Av05</taxon>
    </lineage>
</organism>
<evidence type="ECO:0000313" key="1">
    <source>
        <dbReference type="EMBL" id="AII27653.1"/>
    </source>
</evidence>
<sequence>MTNKKLTGAQLVENLKEKLRNNPSLEEELLLKYFEDNVDMLPVEYSCPEGFHKAFRQVDVCKKGYQDMVIWSILSGGDSERVWEVIEEFFS</sequence>
<dbReference type="InterPro" id="IPR055662">
    <property type="entry name" value="DUF7238"/>
</dbReference>
<accession>A0A076G6X0</accession>
<evidence type="ECO:0000313" key="2">
    <source>
        <dbReference type="Proteomes" id="UP000028961"/>
    </source>
</evidence>
<dbReference type="EMBL" id="KM190144">
    <property type="protein sequence ID" value="AII27653.1"/>
    <property type="molecule type" value="Genomic_DNA"/>
</dbReference>
<gene>
    <name evidence="1" type="ORF">Av05_00110</name>
</gene>
<protein>
    <submittedName>
        <fullName evidence="1">Uncharacterized protein</fullName>
    </submittedName>
</protein>
<dbReference type="KEGG" id="vg:22475451"/>
<dbReference type="GeneID" id="22475451"/>